<evidence type="ECO:0000313" key="2">
    <source>
        <dbReference type="Proteomes" id="UP000298663"/>
    </source>
</evidence>
<keyword evidence="2" id="KW-1185">Reference proteome</keyword>
<name>A0A4U8UJM6_STECR</name>
<comment type="caution">
    <text evidence="1">The sequence shown here is derived from an EMBL/GenBank/DDBJ whole genome shotgun (WGS) entry which is preliminary data.</text>
</comment>
<protein>
    <submittedName>
        <fullName evidence="1">Uncharacterized protein</fullName>
    </submittedName>
</protein>
<proteinExistence type="predicted"/>
<gene>
    <name evidence="1" type="ORF">L596_000208</name>
</gene>
<organism evidence="1 2">
    <name type="scientific">Steinernema carpocapsae</name>
    <name type="common">Entomopathogenic nematode</name>
    <dbReference type="NCBI Taxonomy" id="34508"/>
    <lineage>
        <taxon>Eukaryota</taxon>
        <taxon>Metazoa</taxon>
        <taxon>Ecdysozoa</taxon>
        <taxon>Nematoda</taxon>
        <taxon>Chromadorea</taxon>
        <taxon>Rhabditida</taxon>
        <taxon>Tylenchina</taxon>
        <taxon>Panagrolaimomorpha</taxon>
        <taxon>Strongyloidoidea</taxon>
        <taxon>Steinernematidae</taxon>
        <taxon>Steinernema</taxon>
    </lineage>
</organism>
<accession>A0A4U8UJM6</accession>
<sequence length="84" mass="9824">MEIPFKSDDVCRLRVKTAMINSATTGSRRTKNVAWWECVFDRNVSYIRTVTADKYALKDRLRGFARLMEESVIFRANTRVVFSK</sequence>
<reference evidence="1 2" key="2">
    <citation type="journal article" date="2019" name="G3 (Bethesda)">
        <title>Hybrid Assembly of the Genome of the Entomopathogenic Nematode Steinernema carpocapsae Identifies the X-Chromosome.</title>
        <authorList>
            <person name="Serra L."/>
            <person name="Macchietto M."/>
            <person name="Macias-Munoz A."/>
            <person name="McGill C.J."/>
            <person name="Rodriguez I.M."/>
            <person name="Rodriguez B."/>
            <person name="Murad R."/>
            <person name="Mortazavi A."/>
        </authorList>
    </citation>
    <scope>NUCLEOTIDE SEQUENCE [LARGE SCALE GENOMIC DNA]</scope>
    <source>
        <strain evidence="1 2">ALL</strain>
    </source>
</reference>
<dbReference type="EMBL" id="CM016762">
    <property type="protein sequence ID" value="TMS32357.1"/>
    <property type="molecule type" value="Genomic_DNA"/>
</dbReference>
<reference evidence="1 2" key="1">
    <citation type="journal article" date="2015" name="Genome Biol.">
        <title>Comparative genomics of Steinernema reveals deeply conserved gene regulatory networks.</title>
        <authorList>
            <person name="Dillman A.R."/>
            <person name="Macchietto M."/>
            <person name="Porter C.F."/>
            <person name="Rogers A."/>
            <person name="Williams B."/>
            <person name="Antoshechkin I."/>
            <person name="Lee M.M."/>
            <person name="Goodwin Z."/>
            <person name="Lu X."/>
            <person name="Lewis E.E."/>
            <person name="Goodrich-Blair H."/>
            <person name="Stock S.P."/>
            <person name="Adams B.J."/>
            <person name="Sternberg P.W."/>
            <person name="Mortazavi A."/>
        </authorList>
    </citation>
    <scope>NUCLEOTIDE SEQUENCE [LARGE SCALE GENOMIC DNA]</scope>
    <source>
        <strain evidence="1 2">ALL</strain>
    </source>
</reference>
<dbReference type="Proteomes" id="UP000298663">
    <property type="component" value="Chromosome X"/>
</dbReference>
<evidence type="ECO:0000313" key="1">
    <source>
        <dbReference type="EMBL" id="TMS32357.1"/>
    </source>
</evidence>
<dbReference type="EMBL" id="AZBU02000001">
    <property type="protein sequence ID" value="TMS32357.1"/>
    <property type="molecule type" value="Genomic_DNA"/>
</dbReference>
<dbReference type="AlphaFoldDB" id="A0A4U8UJM6"/>